<dbReference type="Proteomes" id="UP000475325">
    <property type="component" value="Unassembled WGS sequence"/>
</dbReference>
<dbReference type="Pfam" id="PF24883">
    <property type="entry name" value="NPHP3_N"/>
    <property type="match status" value="1"/>
</dbReference>
<dbReference type="AlphaFoldDB" id="A0A7C8NLW1"/>
<evidence type="ECO:0000256" key="1">
    <source>
        <dbReference type="ARBA" id="ARBA00022737"/>
    </source>
</evidence>
<proteinExistence type="predicted"/>
<sequence length="680" mass="77596">MSVFDRSKWLPKEKEILDVILILYERHRTQCNLLVSQTLRQDQGLVAQLERRRAAPESMAIMPVPDVTTPSAISVRDDTSTTASKQSNTSRVSKVSMLSLFPGPKSPERRKGPTFEFEKDLKTSWVYKRSSFGFLSQSKTSLLSRRGTERGVAMSALSKVSWTEIPNLSVFNLPVFASDIYNSEWYGPIFASGPVESPESVHRPNSKLGPDVESILKEIKQSKLFWGKQTDTAEDITTRADELQPPWVNLINISVNQDHKGTYSDEIMKWASGRDPSMDFLRESQHRIHSSGQWFLGHPTYKNWLNHDHDSPDSRFLRITRCPGSGKTVLINRNGQLQNFDYFTIVLSSLIKQILRQLLYLPTSVIECYQRSLAKGRSSLSAADDSETLLESLAQEFDSLFIVIDDPDELYDGHGAYGTIEPLFRLTSTIPNVKTILLSRITFHLDILYSFPIIKLGDPNTSEDINRYIRDGLSRLQERNAIKGFSPEIFNKISQRVNGMFLWARLMINSLWLGQVNNEEEALEAASSTPEGLQQIAWFGADGHELDIRRKVIMLMCAASRPLQWSELKHMLNTSEESWERDYEESIYFTAPFRFFHSSVREFFLTASNTAGFQPSYPKGEFEVREDEAHENIAGILMPTDAVSNYIASRNLRITNPKKLMIIKDLCREYTIRKSLEGEK</sequence>
<organism evidence="4 5">
    <name type="scientific">Orbilia oligospora</name>
    <name type="common">Nematode-trapping fungus</name>
    <name type="synonym">Arthrobotrys oligospora</name>
    <dbReference type="NCBI Taxonomy" id="2813651"/>
    <lineage>
        <taxon>Eukaryota</taxon>
        <taxon>Fungi</taxon>
        <taxon>Dikarya</taxon>
        <taxon>Ascomycota</taxon>
        <taxon>Pezizomycotina</taxon>
        <taxon>Orbiliomycetes</taxon>
        <taxon>Orbiliales</taxon>
        <taxon>Orbiliaceae</taxon>
        <taxon>Orbilia</taxon>
    </lineage>
</organism>
<dbReference type="PANTHER" id="PTHR10039:SF17">
    <property type="entry name" value="FUNGAL STAND N-TERMINAL GOODBYE DOMAIN-CONTAINING PROTEIN-RELATED"/>
    <property type="match status" value="1"/>
</dbReference>
<feature type="region of interest" description="Disordered" evidence="2">
    <location>
        <begin position="67"/>
        <end position="88"/>
    </location>
</feature>
<comment type="caution">
    <text evidence="4">The sequence shown here is derived from an EMBL/GenBank/DDBJ whole genome shotgun (WGS) entry which is preliminary data.</text>
</comment>
<evidence type="ECO:0000256" key="2">
    <source>
        <dbReference type="SAM" id="MobiDB-lite"/>
    </source>
</evidence>
<dbReference type="InterPro" id="IPR056884">
    <property type="entry name" value="NPHP3-like_N"/>
</dbReference>
<dbReference type="InterPro" id="IPR027417">
    <property type="entry name" value="P-loop_NTPase"/>
</dbReference>
<dbReference type="SUPFAM" id="SSF52540">
    <property type="entry name" value="P-loop containing nucleoside triphosphate hydrolases"/>
    <property type="match status" value="1"/>
</dbReference>
<dbReference type="EMBL" id="WIQW01000059">
    <property type="protein sequence ID" value="KAF3090763.1"/>
    <property type="molecule type" value="Genomic_DNA"/>
</dbReference>
<reference evidence="4 5" key="1">
    <citation type="submission" date="2019-06" db="EMBL/GenBank/DDBJ databases">
        <authorList>
            <person name="Palmer J.M."/>
        </authorList>
    </citation>
    <scope>NUCLEOTIDE SEQUENCE [LARGE SCALE GENOMIC DNA]</scope>
    <source>
        <strain evidence="4 5">TWF102</strain>
    </source>
</reference>
<evidence type="ECO:0000313" key="5">
    <source>
        <dbReference type="Proteomes" id="UP000475325"/>
    </source>
</evidence>
<evidence type="ECO:0000313" key="4">
    <source>
        <dbReference type="EMBL" id="KAF3090763.1"/>
    </source>
</evidence>
<protein>
    <recommendedName>
        <fullName evidence="3">Nephrocystin 3-like N-terminal domain-containing protein</fullName>
    </recommendedName>
</protein>
<dbReference type="PANTHER" id="PTHR10039">
    <property type="entry name" value="AMELOGENIN"/>
    <property type="match status" value="1"/>
</dbReference>
<evidence type="ECO:0000259" key="3">
    <source>
        <dbReference type="Pfam" id="PF24883"/>
    </source>
</evidence>
<accession>A0A7C8NLW1</accession>
<name>A0A7C8NLW1_ORBOL</name>
<gene>
    <name evidence="4" type="ORF">TWF102_008970</name>
</gene>
<feature type="domain" description="Nephrocystin 3-like N-terminal" evidence="3">
    <location>
        <begin position="291"/>
        <end position="331"/>
    </location>
</feature>
<keyword evidence="1" id="KW-0677">Repeat</keyword>